<keyword evidence="7" id="KW-1133">Transmembrane helix</keyword>
<keyword evidence="3" id="KW-0645">Protease</keyword>
<evidence type="ECO:0000256" key="1">
    <source>
        <dbReference type="ARBA" id="ARBA00000707"/>
    </source>
</evidence>
<dbReference type="RefSeq" id="WP_039359784.1">
    <property type="nucleotide sequence ID" value="NZ_JSAN01000108.1"/>
</dbReference>
<accession>A0A0C1H092</accession>
<dbReference type="InterPro" id="IPR042467">
    <property type="entry name" value="Peptidase_C65_otubain_sub2"/>
</dbReference>
<dbReference type="AlphaFoldDB" id="A0A0C1H092"/>
<keyword evidence="4" id="KW-0833">Ubl conjugation pathway</keyword>
<gene>
    <name evidence="8" type="ORF">DB44_EJ00040</name>
</gene>
<dbReference type="GO" id="GO:0004843">
    <property type="term" value="F:cysteine-type deubiquitinase activity"/>
    <property type="evidence" value="ECO:0007669"/>
    <property type="project" value="UniProtKB-EC"/>
</dbReference>
<protein>
    <recommendedName>
        <fullName evidence="2">ubiquitinyl hydrolase 1</fullName>
        <ecNumber evidence="2">3.4.19.12</ecNumber>
    </recommendedName>
</protein>
<dbReference type="InterPro" id="IPR042468">
    <property type="entry name" value="Peptidase_C65_otubain_sub1"/>
</dbReference>
<evidence type="ECO:0000313" key="9">
    <source>
        <dbReference type="Proteomes" id="UP000031465"/>
    </source>
</evidence>
<dbReference type="PATRIC" id="fig|362787.3.peg.1637"/>
<keyword evidence="7" id="KW-0812">Transmembrane</keyword>
<dbReference type="EC" id="3.4.19.12" evidence="2"/>
<comment type="catalytic activity">
    <reaction evidence="1">
        <text>Thiol-dependent hydrolysis of ester, thioester, amide, peptide and isopeptide bonds formed by the C-terminal Gly of ubiquitin (a 76-residue protein attached to proteins as an intracellular targeting signal).</text>
        <dbReference type="EC" id="3.4.19.12"/>
    </reaction>
</comment>
<evidence type="ECO:0000256" key="2">
    <source>
        <dbReference type="ARBA" id="ARBA00012759"/>
    </source>
</evidence>
<evidence type="ECO:0000256" key="5">
    <source>
        <dbReference type="ARBA" id="ARBA00022801"/>
    </source>
</evidence>
<dbReference type="Gene3D" id="1.20.1300.20">
    <property type="entry name" value="Peptidase C65 Otubain, subdomain 2"/>
    <property type="match status" value="1"/>
</dbReference>
<dbReference type="GO" id="GO:0006508">
    <property type="term" value="P:proteolysis"/>
    <property type="evidence" value="ECO:0007669"/>
    <property type="project" value="UniProtKB-KW"/>
</dbReference>
<keyword evidence="7" id="KW-0472">Membrane</keyword>
<comment type="caution">
    <text evidence="8">The sequence shown here is derived from an EMBL/GenBank/DDBJ whole genome shotgun (WGS) entry which is preliminary data.</text>
</comment>
<reference evidence="8 9" key="1">
    <citation type="journal article" date="2014" name="Mol. Biol. Evol.">
        <title>Massive expansion of Ubiquitination-related gene families within the Chlamydiae.</title>
        <authorList>
            <person name="Domman D."/>
            <person name="Collingro A."/>
            <person name="Lagkouvardos I."/>
            <person name="Gehre L."/>
            <person name="Weinmaier T."/>
            <person name="Rattei T."/>
            <person name="Subtil A."/>
            <person name="Horn M."/>
        </authorList>
    </citation>
    <scope>NUCLEOTIDE SEQUENCE [LARGE SCALE GENOMIC DNA]</scope>
    <source>
        <strain evidence="8 9">EI2</strain>
    </source>
</reference>
<evidence type="ECO:0000256" key="3">
    <source>
        <dbReference type="ARBA" id="ARBA00022670"/>
    </source>
</evidence>
<proteinExistence type="predicted"/>
<evidence type="ECO:0000313" key="8">
    <source>
        <dbReference type="EMBL" id="KIC71184.1"/>
    </source>
</evidence>
<evidence type="ECO:0000256" key="4">
    <source>
        <dbReference type="ARBA" id="ARBA00022786"/>
    </source>
</evidence>
<dbReference type="EMBL" id="JSAN01000108">
    <property type="protein sequence ID" value="KIC71184.1"/>
    <property type="molecule type" value="Genomic_DNA"/>
</dbReference>
<feature type="transmembrane region" description="Helical" evidence="7">
    <location>
        <begin position="34"/>
        <end position="54"/>
    </location>
</feature>
<sequence length="423" mass="48565">MCIQNYPTFFNYYNLFPSEAPTENQRRRDRISSLAIGILAVGIIHTACALVYVLKRAYKYLVNFHQTTFIPSQYSQTHFDQHLNLPSTLIQLDDKALAAAYPVMNVAIQSTVSPIPSLSPINSISKTALEDLSHLLAEKWNISPLDNMSKEKREINRNKPFIDWINAEYKFPQACIRQNLEALIQEDKPILKQALFLGIRGDGDCTSRMLCIGLMLQAILQNNPLEDFHTFCQHLLRVLNWMQEETKKSNSALHLLIGQQIQQHFLSNFVKLSQIVAHCTKENIKEKILACCQNETFNREMIVFLKAASALYLVTHWQNLPEFCSHILLGEVFSYSETGDELQYFQDKIRTDQPNNPALFGNLADAYAIGQLFQQSIAWIRVEEKSTGSSEHRPIIYFDQNVKPEQKPFYILNRPGHSDLLLI</sequence>
<evidence type="ECO:0000256" key="6">
    <source>
        <dbReference type="ARBA" id="ARBA00022807"/>
    </source>
</evidence>
<name>A0A0C1H092_9BACT</name>
<dbReference type="Gene3D" id="3.30.200.60">
    <property type="entry name" value="Peptidase C65 Otubain, subdomain 1"/>
    <property type="match status" value="1"/>
</dbReference>
<keyword evidence="5" id="KW-0378">Hydrolase</keyword>
<organism evidence="8 9">
    <name type="scientific">Candidatus Protochlamydia amoebophila</name>
    <dbReference type="NCBI Taxonomy" id="362787"/>
    <lineage>
        <taxon>Bacteria</taxon>
        <taxon>Pseudomonadati</taxon>
        <taxon>Chlamydiota</taxon>
        <taxon>Chlamydiia</taxon>
        <taxon>Parachlamydiales</taxon>
        <taxon>Parachlamydiaceae</taxon>
        <taxon>Candidatus Protochlamydia</taxon>
    </lineage>
</organism>
<keyword evidence="6" id="KW-0788">Thiol protease</keyword>
<evidence type="ECO:0000256" key="7">
    <source>
        <dbReference type="SAM" id="Phobius"/>
    </source>
</evidence>
<dbReference type="Proteomes" id="UP000031465">
    <property type="component" value="Unassembled WGS sequence"/>
</dbReference>